<gene>
    <name evidence="1" type="ORF">IZO911_LOCUS39247</name>
</gene>
<comment type="caution">
    <text evidence="1">The sequence shown here is derived from an EMBL/GenBank/DDBJ whole genome shotgun (WGS) entry which is preliminary data.</text>
</comment>
<accession>A0A815KJH6</accession>
<dbReference type="EMBL" id="CAJNOE010001171">
    <property type="protein sequence ID" value="CAF1396479.1"/>
    <property type="molecule type" value="Genomic_DNA"/>
</dbReference>
<name>A0A815KJH6_9BILA</name>
<dbReference type="Proteomes" id="UP000663860">
    <property type="component" value="Unassembled WGS sequence"/>
</dbReference>
<dbReference type="AlphaFoldDB" id="A0A815KJH6"/>
<protein>
    <submittedName>
        <fullName evidence="1">Uncharacterized protein</fullName>
    </submittedName>
</protein>
<sequence length="129" mass="14214">MPIPKEGYSENNVMLFLVPCSFDRIKDGDESDIDCGGSRCPKCSNAMKCKEDCDCISNICKNGRCASYLSCEDNIKNQNETDIDCGGIKCPRCDNLKNCSDDCDCISGACKNNQHQSATMKTGMNLLHY</sequence>
<proteinExistence type="predicted"/>
<evidence type="ECO:0000313" key="2">
    <source>
        <dbReference type="Proteomes" id="UP000663860"/>
    </source>
</evidence>
<organism evidence="1 2">
    <name type="scientific">Adineta steineri</name>
    <dbReference type="NCBI Taxonomy" id="433720"/>
    <lineage>
        <taxon>Eukaryota</taxon>
        <taxon>Metazoa</taxon>
        <taxon>Spiralia</taxon>
        <taxon>Gnathifera</taxon>
        <taxon>Rotifera</taxon>
        <taxon>Eurotatoria</taxon>
        <taxon>Bdelloidea</taxon>
        <taxon>Adinetida</taxon>
        <taxon>Adinetidae</taxon>
        <taxon>Adineta</taxon>
    </lineage>
</organism>
<evidence type="ECO:0000313" key="1">
    <source>
        <dbReference type="EMBL" id="CAF1396479.1"/>
    </source>
</evidence>
<reference evidence="1" key="1">
    <citation type="submission" date="2021-02" db="EMBL/GenBank/DDBJ databases">
        <authorList>
            <person name="Nowell W R."/>
        </authorList>
    </citation>
    <scope>NUCLEOTIDE SEQUENCE</scope>
</reference>